<reference evidence="15 16" key="1">
    <citation type="submission" date="2020-07" db="EMBL/GenBank/DDBJ databases">
        <authorList>
            <person name="Sun Q."/>
        </authorList>
    </citation>
    <scope>NUCLEOTIDE SEQUENCE [LARGE SCALE GENOMIC DNA]</scope>
    <source>
        <strain evidence="15 16">CGMCC 1.13654</strain>
    </source>
</reference>
<dbReference type="RefSeq" id="WP_181638803.1">
    <property type="nucleotide sequence ID" value="NZ_JACEIB010000003.1"/>
</dbReference>
<evidence type="ECO:0000256" key="12">
    <source>
        <dbReference type="RuleBase" id="RU003357"/>
    </source>
</evidence>
<sequence>MLAIAAIMPAAAEAVEQLSAASVSSTGGAADIIVTARKRSENLKDVPASILVVNKAQIANLNAKTLEDLNGAAPNLHVGDDGTLTIRGISSTARNVGFEAGAAEYIDGVYQGRPIGNNQDLTDIERVEVLRGPQGTLYGKNTTAGAISIVTVRPGDSWTGRGEVQYGEENDLRVAGYVAGPVVADTLGIKLSGFRRKSDGYGRNVLDGVPFGNYDSAGGRGEIRLTTGPFDVSLRGDYTWDDGLPPLAKPVAGFAAAFAPGRDEIAQDRDTFNHEKSGGVSLTGDVDLGGGYTLTSISAWRAIRDFSGGDDDSSPLDAVYHRFLDKSRQVTQEVRLASPSTGRFSWIVGGYYFHQRLSSVRPITLSTDFPAQGVVADNVMVWTDSFAAFANGDYHLTDKLTLNAGVRFTSEHKRLDFVQTGIPGFFYPDYNIKDHFTDTDVSPTASLSYKFSPAVTTYIKFSRGFKSGGWNPDITTTPNIKFDPEKVNNFEAGLRTSFAGGKLGLNLTAYYMDYSDLQVSQLLSTSLGYVITNAGKARVKGVEVELTAQPVSWLTLTANAAYNDARYHDFDSGIPNLADPSTTINYAGQRFTFTPAFSGFLGVDTNIPLNSAVSWKTHGDVRYQSKIFFDDARTVSSIGPFSQKGYAKVNLLSGLSFRDGLEVMLFVDNLTNNRALENRASDALGFGLILDQYTRPREIGGRVSFKF</sequence>
<evidence type="ECO:0000259" key="13">
    <source>
        <dbReference type="Pfam" id="PF00593"/>
    </source>
</evidence>
<evidence type="ECO:0000256" key="1">
    <source>
        <dbReference type="ARBA" id="ARBA00004571"/>
    </source>
</evidence>
<keyword evidence="16" id="KW-1185">Reference proteome</keyword>
<keyword evidence="15" id="KW-0675">Receptor</keyword>
<dbReference type="Pfam" id="PF07715">
    <property type="entry name" value="Plug"/>
    <property type="match status" value="1"/>
</dbReference>
<dbReference type="GO" id="GO:0009279">
    <property type="term" value="C:cell outer membrane"/>
    <property type="evidence" value="ECO:0007669"/>
    <property type="project" value="UniProtKB-SubCell"/>
</dbReference>
<keyword evidence="3 11" id="KW-1134">Transmembrane beta strand</keyword>
<keyword evidence="10 11" id="KW-0998">Cell outer membrane</keyword>
<protein>
    <submittedName>
        <fullName evidence="15">TonB-dependent receptor</fullName>
    </submittedName>
</protein>
<evidence type="ECO:0000256" key="11">
    <source>
        <dbReference type="PROSITE-ProRule" id="PRU01360"/>
    </source>
</evidence>
<comment type="subcellular location">
    <subcellularLocation>
        <location evidence="1 11">Cell outer membrane</location>
        <topology evidence="1 11">Multi-pass membrane protein</topology>
    </subcellularLocation>
</comment>
<evidence type="ECO:0000313" key="16">
    <source>
        <dbReference type="Proteomes" id="UP000570166"/>
    </source>
</evidence>
<evidence type="ECO:0000313" key="15">
    <source>
        <dbReference type="EMBL" id="MBA2933531.1"/>
    </source>
</evidence>
<feature type="domain" description="TonB-dependent receptor-like beta-barrel" evidence="13">
    <location>
        <begin position="225"/>
        <end position="670"/>
    </location>
</feature>
<dbReference type="InterPro" id="IPR000531">
    <property type="entry name" value="Beta-barrel_TonB"/>
</dbReference>
<dbReference type="InterPro" id="IPR012910">
    <property type="entry name" value="Plug_dom"/>
</dbReference>
<evidence type="ECO:0000256" key="8">
    <source>
        <dbReference type="ARBA" id="ARBA00023077"/>
    </source>
</evidence>
<keyword evidence="8 12" id="KW-0798">TonB box</keyword>
<evidence type="ECO:0000256" key="4">
    <source>
        <dbReference type="ARBA" id="ARBA00022496"/>
    </source>
</evidence>
<dbReference type="GO" id="GO:0006826">
    <property type="term" value="P:iron ion transport"/>
    <property type="evidence" value="ECO:0007669"/>
    <property type="project" value="UniProtKB-KW"/>
</dbReference>
<dbReference type="AlphaFoldDB" id="A0A838L2C1"/>
<dbReference type="SUPFAM" id="SSF56935">
    <property type="entry name" value="Porins"/>
    <property type="match status" value="1"/>
</dbReference>
<evidence type="ECO:0000256" key="3">
    <source>
        <dbReference type="ARBA" id="ARBA00022452"/>
    </source>
</evidence>
<dbReference type="PANTHER" id="PTHR32552:SF81">
    <property type="entry name" value="TONB-DEPENDENT OUTER MEMBRANE RECEPTOR"/>
    <property type="match status" value="1"/>
</dbReference>
<evidence type="ECO:0000256" key="2">
    <source>
        <dbReference type="ARBA" id="ARBA00022448"/>
    </source>
</evidence>
<dbReference type="PANTHER" id="PTHR32552">
    <property type="entry name" value="FERRICHROME IRON RECEPTOR-RELATED"/>
    <property type="match status" value="1"/>
</dbReference>
<keyword evidence="6" id="KW-0408">Iron</keyword>
<dbReference type="EMBL" id="JACEIB010000003">
    <property type="protein sequence ID" value="MBA2933531.1"/>
    <property type="molecule type" value="Genomic_DNA"/>
</dbReference>
<dbReference type="PROSITE" id="PS52016">
    <property type="entry name" value="TONB_DEPENDENT_REC_3"/>
    <property type="match status" value="1"/>
</dbReference>
<evidence type="ECO:0000256" key="5">
    <source>
        <dbReference type="ARBA" id="ARBA00022692"/>
    </source>
</evidence>
<keyword evidence="2 11" id="KW-0813">Transport</keyword>
<dbReference type="Gene3D" id="2.40.170.20">
    <property type="entry name" value="TonB-dependent receptor, beta-barrel domain"/>
    <property type="match status" value="1"/>
</dbReference>
<keyword evidence="5 11" id="KW-0812">Transmembrane</keyword>
<comment type="similarity">
    <text evidence="11 12">Belongs to the TonB-dependent receptor family.</text>
</comment>
<proteinExistence type="inferred from homology"/>
<evidence type="ECO:0000256" key="10">
    <source>
        <dbReference type="ARBA" id="ARBA00023237"/>
    </source>
</evidence>
<gene>
    <name evidence="15" type="ORF">HZF05_05415</name>
</gene>
<keyword evidence="9 11" id="KW-0472">Membrane</keyword>
<dbReference type="Proteomes" id="UP000570166">
    <property type="component" value="Unassembled WGS sequence"/>
</dbReference>
<keyword evidence="7" id="KW-0406">Ion transport</keyword>
<dbReference type="Pfam" id="PF00593">
    <property type="entry name" value="TonB_dep_Rec_b-barrel"/>
    <property type="match status" value="1"/>
</dbReference>
<comment type="caution">
    <text evidence="15">The sequence shown here is derived from an EMBL/GenBank/DDBJ whole genome shotgun (WGS) entry which is preliminary data.</text>
</comment>
<feature type="domain" description="TonB-dependent receptor plug" evidence="14">
    <location>
        <begin position="43"/>
        <end position="146"/>
    </location>
</feature>
<evidence type="ECO:0000256" key="7">
    <source>
        <dbReference type="ARBA" id="ARBA00023065"/>
    </source>
</evidence>
<name>A0A838L2C1_9SPHN</name>
<dbReference type="InterPro" id="IPR036942">
    <property type="entry name" value="Beta-barrel_TonB_sf"/>
</dbReference>
<evidence type="ECO:0000256" key="9">
    <source>
        <dbReference type="ARBA" id="ARBA00023136"/>
    </source>
</evidence>
<organism evidence="15 16">
    <name type="scientific">Sphingomonas chungangi</name>
    <dbReference type="NCBI Taxonomy" id="2683589"/>
    <lineage>
        <taxon>Bacteria</taxon>
        <taxon>Pseudomonadati</taxon>
        <taxon>Pseudomonadota</taxon>
        <taxon>Alphaproteobacteria</taxon>
        <taxon>Sphingomonadales</taxon>
        <taxon>Sphingomonadaceae</taxon>
        <taxon>Sphingomonas</taxon>
    </lineage>
</organism>
<accession>A0A838L2C1</accession>
<keyword evidence="4" id="KW-0410">Iron transport</keyword>
<evidence type="ECO:0000256" key="6">
    <source>
        <dbReference type="ARBA" id="ARBA00023004"/>
    </source>
</evidence>
<dbReference type="InterPro" id="IPR039426">
    <property type="entry name" value="TonB-dep_rcpt-like"/>
</dbReference>
<evidence type="ECO:0000259" key="14">
    <source>
        <dbReference type="Pfam" id="PF07715"/>
    </source>
</evidence>